<sequence length="151" mass="17239">MGNTYDTFNEILVQLFNDITDIEAQAIITEEFKDISNNDFHIIEAIGCEEPQSMSSVAHRLNVTVGTLTIAINNLVKKGYVNRVRSEKDRRVVLISLLEKGQNAFYHHKNFHDEMVKATVEGLTDENRQVLVTALSNLSNFFKNYMNRTNS</sequence>
<protein>
    <submittedName>
        <fullName evidence="5">DNA-binding transcriptional regulator, MarR family</fullName>
    </submittedName>
</protein>
<evidence type="ECO:0000256" key="3">
    <source>
        <dbReference type="ARBA" id="ARBA00023163"/>
    </source>
</evidence>
<dbReference type="RefSeq" id="WP_090170669.1">
    <property type="nucleotide sequence ID" value="NZ_FMXR01000004.1"/>
</dbReference>
<dbReference type="Proteomes" id="UP000199228">
    <property type="component" value="Unassembled WGS sequence"/>
</dbReference>
<dbReference type="SUPFAM" id="SSF46785">
    <property type="entry name" value="Winged helix' DNA-binding domain"/>
    <property type="match status" value="1"/>
</dbReference>
<dbReference type="InterPro" id="IPR036388">
    <property type="entry name" value="WH-like_DNA-bd_sf"/>
</dbReference>
<name>A0A1G5ZZM0_EUBOX</name>
<dbReference type="GO" id="GO:0003677">
    <property type="term" value="F:DNA binding"/>
    <property type="evidence" value="ECO:0007669"/>
    <property type="project" value="UniProtKB-KW"/>
</dbReference>
<keyword evidence="3" id="KW-0804">Transcription</keyword>
<organism evidence="5 6">
    <name type="scientific">Eubacterium oxidoreducens</name>
    <dbReference type="NCBI Taxonomy" id="1732"/>
    <lineage>
        <taxon>Bacteria</taxon>
        <taxon>Bacillati</taxon>
        <taxon>Bacillota</taxon>
        <taxon>Clostridia</taxon>
        <taxon>Eubacteriales</taxon>
        <taxon>Eubacteriaceae</taxon>
        <taxon>Eubacterium</taxon>
    </lineage>
</organism>
<dbReference type="PANTHER" id="PTHR42756">
    <property type="entry name" value="TRANSCRIPTIONAL REGULATOR, MARR"/>
    <property type="match status" value="1"/>
</dbReference>
<proteinExistence type="predicted"/>
<dbReference type="PROSITE" id="PS50995">
    <property type="entry name" value="HTH_MARR_2"/>
    <property type="match status" value="1"/>
</dbReference>
<dbReference type="PRINTS" id="PR00598">
    <property type="entry name" value="HTHMARR"/>
</dbReference>
<keyword evidence="6" id="KW-1185">Reference proteome</keyword>
<evidence type="ECO:0000313" key="5">
    <source>
        <dbReference type="EMBL" id="SDB01654.1"/>
    </source>
</evidence>
<dbReference type="Gene3D" id="1.10.10.10">
    <property type="entry name" value="Winged helix-like DNA-binding domain superfamily/Winged helix DNA-binding domain"/>
    <property type="match status" value="1"/>
</dbReference>
<keyword evidence="1" id="KW-0805">Transcription regulation</keyword>
<dbReference type="GO" id="GO:0003700">
    <property type="term" value="F:DNA-binding transcription factor activity"/>
    <property type="evidence" value="ECO:0007669"/>
    <property type="project" value="InterPro"/>
</dbReference>
<dbReference type="STRING" id="1732.SAMN02910417_00024"/>
<dbReference type="EMBL" id="FMXR01000004">
    <property type="protein sequence ID" value="SDB01654.1"/>
    <property type="molecule type" value="Genomic_DNA"/>
</dbReference>
<evidence type="ECO:0000256" key="1">
    <source>
        <dbReference type="ARBA" id="ARBA00023015"/>
    </source>
</evidence>
<dbReference type="SMART" id="SM00347">
    <property type="entry name" value="HTH_MARR"/>
    <property type="match status" value="1"/>
</dbReference>
<dbReference type="Pfam" id="PF01047">
    <property type="entry name" value="MarR"/>
    <property type="match status" value="1"/>
</dbReference>
<dbReference type="AlphaFoldDB" id="A0A1G5ZZM0"/>
<evidence type="ECO:0000256" key="2">
    <source>
        <dbReference type="ARBA" id="ARBA00023125"/>
    </source>
</evidence>
<gene>
    <name evidence="5" type="ORF">SAMN02910417_00024</name>
</gene>
<dbReference type="PANTHER" id="PTHR42756:SF1">
    <property type="entry name" value="TRANSCRIPTIONAL REPRESSOR OF EMRAB OPERON"/>
    <property type="match status" value="1"/>
</dbReference>
<dbReference type="InterPro" id="IPR000835">
    <property type="entry name" value="HTH_MarR-typ"/>
</dbReference>
<keyword evidence="2 5" id="KW-0238">DNA-binding</keyword>
<dbReference type="InterPro" id="IPR036390">
    <property type="entry name" value="WH_DNA-bd_sf"/>
</dbReference>
<accession>A0A1G5ZZM0</accession>
<feature type="domain" description="HTH marR-type" evidence="4">
    <location>
        <begin position="1"/>
        <end position="140"/>
    </location>
</feature>
<dbReference type="OrthoDB" id="5461037at2"/>
<evidence type="ECO:0000259" key="4">
    <source>
        <dbReference type="PROSITE" id="PS50995"/>
    </source>
</evidence>
<reference evidence="5 6" key="1">
    <citation type="submission" date="2016-10" db="EMBL/GenBank/DDBJ databases">
        <authorList>
            <person name="de Groot N.N."/>
        </authorList>
    </citation>
    <scope>NUCLEOTIDE SEQUENCE [LARGE SCALE GENOMIC DNA]</scope>
    <source>
        <strain evidence="5 6">DSM 3217</strain>
    </source>
</reference>
<evidence type="ECO:0000313" key="6">
    <source>
        <dbReference type="Proteomes" id="UP000199228"/>
    </source>
</evidence>